<dbReference type="Gene3D" id="3.80.10.10">
    <property type="entry name" value="Ribonuclease Inhibitor"/>
    <property type="match status" value="1"/>
</dbReference>
<evidence type="ECO:0000313" key="2">
    <source>
        <dbReference type="Proteomes" id="UP000001861"/>
    </source>
</evidence>
<accession>A8NM14</accession>
<dbReference type="HOGENOM" id="CLU_031718_0_0_1"/>
<dbReference type="OrthoDB" id="3543113at2759"/>
<sequence>MSQPQAVYRFLQIAELKDMVCNALAEEKKMGTLAALAATNQLLFGSAIRSLWKEIPSLWVIVGMFPKGCFAVAGNLKELTIGSSSGIPAGLQRLQRYAPFVKEIKYPNKHSDRRVRFLPWNFVALHQLAQAAPMPLFPNVESVSLPLIHKEHLNSIFYPALVLSTSSVRSVTIVSDEVHDLGLIDFERDASREDSPHSLALVSRLVDVAHSITELKVQSLITGEVDELHRPTPALNRLFPLLPSTSSIRVLDITHLKVTGASLQELTRLNRLEELKVSLPVSSSLHEALLNDDQFVLTFSALTSLSIFCNHPTTEQATELCILFFTALRAPKLDRIRLSLLAELNEVNLDGVFGAIATHTQPVALSSITVGSTSVQMLAEAFGGNISGFSTSLQPLAAFTNLKSLEIFPYTSSPTLRNAELINAMSNWANLERLFLKTHSLDHPITNSQLTLSGIYAAVQHCPKLSHLILSCQATDVPAVAFPAHHSLRYWDFGTSTITSGNAVGRWMRDAFPCLRQVKYFEAMCGALDSNDAMDNGWVQEFPDCLALISHWTDVSRIVAKEPRD</sequence>
<dbReference type="OMA" id="IANAWPE"/>
<evidence type="ECO:0000313" key="1">
    <source>
        <dbReference type="EMBL" id="EAU86995.2"/>
    </source>
</evidence>
<dbReference type="KEGG" id="cci:CC1G_08466"/>
<organism evidence="1 2">
    <name type="scientific">Coprinopsis cinerea (strain Okayama-7 / 130 / ATCC MYA-4618 / FGSC 9003)</name>
    <name type="common">Inky cap fungus</name>
    <name type="synonym">Hormographiella aspergillata</name>
    <dbReference type="NCBI Taxonomy" id="240176"/>
    <lineage>
        <taxon>Eukaryota</taxon>
        <taxon>Fungi</taxon>
        <taxon>Dikarya</taxon>
        <taxon>Basidiomycota</taxon>
        <taxon>Agaricomycotina</taxon>
        <taxon>Agaricomycetes</taxon>
        <taxon>Agaricomycetidae</taxon>
        <taxon>Agaricales</taxon>
        <taxon>Agaricineae</taxon>
        <taxon>Psathyrellaceae</taxon>
        <taxon>Coprinopsis</taxon>
    </lineage>
</organism>
<reference evidence="1 2" key="1">
    <citation type="journal article" date="2010" name="Proc. Natl. Acad. Sci. U.S.A.">
        <title>Insights into evolution of multicellular fungi from the assembled chromosomes of the mushroom Coprinopsis cinerea (Coprinus cinereus).</title>
        <authorList>
            <person name="Stajich J.E."/>
            <person name="Wilke S.K."/>
            <person name="Ahren D."/>
            <person name="Au C.H."/>
            <person name="Birren B.W."/>
            <person name="Borodovsky M."/>
            <person name="Burns C."/>
            <person name="Canback B."/>
            <person name="Casselton L.A."/>
            <person name="Cheng C.K."/>
            <person name="Deng J."/>
            <person name="Dietrich F.S."/>
            <person name="Fargo D.C."/>
            <person name="Farman M.L."/>
            <person name="Gathman A.C."/>
            <person name="Goldberg J."/>
            <person name="Guigo R."/>
            <person name="Hoegger P.J."/>
            <person name="Hooker J.B."/>
            <person name="Huggins A."/>
            <person name="James T.Y."/>
            <person name="Kamada T."/>
            <person name="Kilaru S."/>
            <person name="Kodira C."/>
            <person name="Kues U."/>
            <person name="Kupfer D."/>
            <person name="Kwan H.S."/>
            <person name="Lomsadze A."/>
            <person name="Li W."/>
            <person name="Lilly W.W."/>
            <person name="Ma L.J."/>
            <person name="Mackey A.J."/>
            <person name="Manning G."/>
            <person name="Martin F."/>
            <person name="Muraguchi H."/>
            <person name="Natvig D.O."/>
            <person name="Palmerini H."/>
            <person name="Ramesh M.A."/>
            <person name="Rehmeyer C.J."/>
            <person name="Roe B.A."/>
            <person name="Shenoy N."/>
            <person name="Stanke M."/>
            <person name="Ter-Hovhannisyan V."/>
            <person name="Tunlid A."/>
            <person name="Velagapudi R."/>
            <person name="Vision T.J."/>
            <person name="Zeng Q."/>
            <person name="Zolan M.E."/>
            <person name="Pukkila P.J."/>
        </authorList>
    </citation>
    <scope>NUCLEOTIDE SEQUENCE [LARGE SCALE GENOMIC DNA]</scope>
    <source>
        <strain evidence="2">Okayama-7 / 130 / ATCC MYA-4618 / FGSC 9003</strain>
    </source>
</reference>
<dbReference type="Proteomes" id="UP000001861">
    <property type="component" value="Unassembled WGS sequence"/>
</dbReference>
<dbReference type="EMBL" id="AACS02000012">
    <property type="protein sequence ID" value="EAU86995.2"/>
    <property type="molecule type" value="Genomic_DNA"/>
</dbReference>
<proteinExistence type="predicted"/>
<dbReference type="InterPro" id="IPR032675">
    <property type="entry name" value="LRR_dom_sf"/>
</dbReference>
<dbReference type="SUPFAM" id="SSF52047">
    <property type="entry name" value="RNI-like"/>
    <property type="match status" value="1"/>
</dbReference>
<gene>
    <name evidence="1" type="ORF">CC1G_08466</name>
</gene>
<comment type="caution">
    <text evidence="1">The sequence shown here is derived from an EMBL/GenBank/DDBJ whole genome shotgun (WGS) entry which is preliminary data.</text>
</comment>
<keyword evidence="2" id="KW-1185">Reference proteome</keyword>
<dbReference type="AlphaFoldDB" id="A8NM14"/>
<dbReference type="RefSeq" id="XP_001834821.2">
    <property type="nucleotide sequence ID" value="XM_001834769.2"/>
</dbReference>
<protein>
    <recommendedName>
        <fullName evidence="3">F-box domain-containing protein</fullName>
    </recommendedName>
</protein>
<dbReference type="VEuPathDB" id="FungiDB:CC1G_08466"/>
<dbReference type="InParanoid" id="A8NM14"/>
<evidence type="ECO:0008006" key="3">
    <source>
        <dbReference type="Google" id="ProtNLM"/>
    </source>
</evidence>
<name>A8NM14_COPC7</name>
<dbReference type="GeneID" id="6011339"/>